<dbReference type="InterPro" id="IPR029061">
    <property type="entry name" value="THDP-binding"/>
</dbReference>
<evidence type="ECO:0000313" key="18">
    <source>
        <dbReference type="Proteomes" id="UP000623172"/>
    </source>
</evidence>
<feature type="binding site" evidence="15">
    <location>
        <position position="565"/>
    </location>
    <ligand>
        <name>[4Fe-4S] cluster</name>
        <dbReference type="ChEBI" id="CHEBI:49883"/>
        <label>1</label>
    </ligand>
</feature>
<evidence type="ECO:0000256" key="7">
    <source>
        <dbReference type="ARBA" id="ARBA00022723"/>
    </source>
</evidence>
<feature type="binding site" evidence="15">
    <location>
        <position position="561"/>
    </location>
    <ligand>
        <name>[4Fe-4S] cluster</name>
        <dbReference type="ChEBI" id="CHEBI:49883"/>
        <label>2</label>
    </ligand>
</feature>
<evidence type="ECO:0000256" key="1">
    <source>
        <dbReference type="ARBA" id="ARBA00002995"/>
    </source>
</evidence>
<dbReference type="Gene3D" id="3.40.50.970">
    <property type="match status" value="2"/>
</dbReference>
<evidence type="ECO:0000256" key="13">
    <source>
        <dbReference type="ARBA" id="ARBA00048332"/>
    </source>
</evidence>
<dbReference type="Pfam" id="PF02775">
    <property type="entry name" value="TPP_enzyme_C"/>
    <property type="match status" value="1"/>
</dbReference>
<gene>
    <name evidence="17" type="primary">iorA</name>
    <name evidence="17" type="ORF">H8696_01850</name>
</gene>
<dbReference type="PIRSF" id="PIRSF006439">
    <property type="entry name" value="Indolepyruvate_ferr_oxidored"/>
    <property type="match status" value="1"/>
</dbReference>
<feature type="domain" description="4Fe-4S ferredoxin-type" evidence="16">
    <location>
        <begin position="517"/>
        <end position="545"/>
    </location>
</feature>
<keyword evidence="6 14" id="KW-0004">4Fe-4S</keyword>
<feature type="binding site" evidence="15">
    <location>
        <position position="537"/>
    </location>
    <ligand>
        <name>[4Fe-4S] cluster</name>
        <dbReference type="ChEBI" id="CHEBI:49883"/>
        <label>2</label>
    </ligand>
</feature>
<evidence type="ECO:0000256" key="12">
    <source>
        <dbReference type="ARBA" id="ARBA00030514"/>
    </source>
</evidence>
<evidence type="ECO:0000256" key="15">
    <source>
        <dbReference type="PIRSR" id="PIRSR006439-50"/>
    </source>
</evidence>
<dbReference type="Pfam" id="PF01855">
    <property type="entry name" value="POR_N"/>
    <property type="match status" value="1"/>
</dbReference>
<dbReference type="InterPro" id="IPR002880">
    <property type="entry name" value="Pyrv_Fd/Flavodoxin_OxRdtase_N"/>
</dbReference>
<evidence type="ECO:0000256" key="2">
    <source>
        <dbReference type="ARBA" id="ARBA00011238"/>
    </source>
</evidence>
<dbReference type="GO" id="GO:0051539">
    <property type="term" value="F:4 iron, 4 sulfur cluster binding"/>
    <property type="evidence" value="ECO:0007669"/>
    <property type="project" value="UniProtKB-UniRule"/>
</dbReference>
<protein>
    <recommendedName>
        <fullName evidence="4 14">Indolepyruvate oxidoreductase subunit IorA</fullName>
        <shortName evidence="14">IOR</shortName>
        <ecNumber evidence="3 14">1.2.7.8</ecNumber>
    </recommendedName>
    <alternativeName>
        <fullName evidence="12 14">Indolepyruvate ferredoxin oxidoreductase subunit alpha</fullName>
    </alternativeName>
</protein>
<dbReference type="AlphaFoldDB" id="A0A926D3J2"/>
<dbReference type="GO" id="GO:0030976">
    <property type="term" value="F:thiamine pyrophosphate binding"/>
    <property type="evidence" value="ECO:0007669"/>
    <property type="project" value="InterPro"/>
</dbReference>
<comment type="function">
    <text evidence="1 14">Catalyzes the ferredoxin-dependent oxidative decarboxylation of arylpyruvates.</text>
</comment>
<reference evidence="17" key="1">
    <citation type="submission" date="2020-08" db="EMBL/GenBank/DDBJ databases">
        <title>Genome public.</title>
        <authorList>
            <person name="Liu C."/>
            <person name="Sun Q."/>
        </authorList>
    </citation>
    <scope>NUCLEOTIDE SEQUENCE</scope>
    <source>
        <strain evidence="17">NSJ-53</strain>
    </source>
</reference>
<dbReference type="NCBIfam" id="TIGR03336">
    <property type="entry name" value="IOR_alpha"/>
    <property type="match status" value="1"/>
</dbReference>
<dbReference type="FunFam" id="3.40.50.970:FF:000039">
    <property type="entry name" value="Indolepyruvate oxidoreductase subunit IorA"/>
    <property type="match status" value="1"/>
</dbReference>
<dbReference type="EMBL" id="JACRSR010000001">
    <property type="protein sequence ID" value="MBC8530591.1"/>
    <property type="molecule type" value="Genomic_DNA"/>
</dbReference>
<dbReference type="InterPro" id="IPR009014">
    <property type="entry name" value="Transketo_C/PFOR_II"/>
</dbReference>
<evidence type="ECO:0000256" key="6">
    <source>
        <dbReference type="ARBA" id="ARBA00022485"/>
    </source>
</evidence>
<comment type="cofactor">
    <cofactor evidence="14 15">
        <name>[4Fe-4S] cluster</name>
        <dbReference type="ChEBI" id="CHEBI:49883"/>
    </cofactor>
    <text evidence="14 15">Binds 2 [4Fe-4S] clusters. In this family the first cluster has a non-standard and varying [4Fe-4S] binding motif CX(2)CX(2)CX(4-5)CP.</text>
</comment>
<feature type="binding site" evidence="15">
    <location>
        <position position="555"/>
    </location>
    <ligand>
        <name>[4Fe-4S] cluster</name>
        <dbReference type="ChEBI" id="CHEBI:49883"/>
        <label>2</label>
    </ligand>
</feature>
<dbReference type="InterPro" id="IPR017721">
    <property type="entry name" value="IorA"/>
</dbReference>
<dbReference type="CDD" id="cd02008">
    <property type="entry name" value="TPP_IOR_alpha"/>
    <property type="match status" value="1"/>
</dbReference>
<proteinExistence type="predicted"/>
<dbReference type="Pfam" id="PF00037">
    <property type="entry name" value="Fer4"/>
    <property type="match status" value="1"/>
</dbReference>
<evidence type="ECO:0000313" key="17">
    <source>
        <dbReference type="EMBL" id="MBC8530591.1"/>
    </source>
</evidence>
<comment type="subunit">
    <text evidence="2">Heterodimer of the IorA and IorB subunits.</text>
</comment>
<dbReference type="SUPFAM" id="SSF54862">
    <property type="entry name" value="4Fe-4S ferredoxins"/>
    <property type="match status" value="1"/>
</dbReference>
<keyword evidence="11 14" id="KW-0411">Iron-sulfur</keyword>
<dbReference type="GO" id="GO:0043805">
    <property type="term" value="F:indolepyruvate ferredoxin oxidoreductase activity"/>
    <property type="evidence" value="ECO:0007669"/>
    <property type="project" value="UniProtKB-UniRule"/>
</dbReference>
<keyword evidence="18" id="KW-1185">Reference proteome</keyword>
<dbReference type="GO" id="GO:0046872">
    <property type="term" value="F:metal ion binding"/>
    <property type="evidence" value="ECO:0007669"/>
    <property type="project" value="UniProtKB-UniRule"/>
</dbReference>
<evidence type="ECO:0000256" key="10">
    <source>
        <dbReference type="ARBA" id="ARBA00023004"/>
    </source>
</evidence>
<evidence type="ECO:0000256" key="9">
    <source>
        <dbReference type="ARBA" id="ARBA00023002"/>
    </source>
</evidence>
<dbReference type="InterPro" id="IPR045025">
    <property type="entry name" value="HACL1-like"/>
</dbReference>
<dbReference type="InterPro" id="IPR017900">
    <property type="entry name" value="4Fe4S_Fe_S_CS"/>
</dbReference>
<keyword evidence="9 14" id="KW-0560">Oxidoreductase</keyword>
<feature type="domain" description="4Fe-4S ferredoxin-type" evidence="16">
    <location>
        <begin position="546"/>
        <end position="575"/>
    </location>
</feature>
<dbReference type="SUPFAM" id="SSF52922">
    <property type="entry name" value="TK C-terminal domain-like"/>
    <property type="match status" value="1"/>
</dbReference>
<dbReference type="SUPFAM" id="SSF52518">
    <property type="entry name" value="Thiamin diphosphate-binding fold (THDP-binding)"/>
    <property type="match status" value="2"/>
</dbReference>
<comment type="catalytic activity">
    <reaction evidence="13 14">
        <text>indole-3-pyruvate + 2 oxidized [2Fe-2S]-[ferredoxin] + CoA = (indol-3-yl)acetyl-CoA + 2 reduced [2Fe-2S]-[ferredoxin] + CO2 + H(+)</text>
        <dbReference type="Rhea" id="RHEA:12645"/>
        <dbReference type="Rhea" id="RHEA-COMP:10000"/>
        <dbReference type="Rhea" id="RHEA-COMP:10001"/>
        <dbReference type="ChEBI" id="CHEBI:15378"/>
        <dbReference type="ChEBI" id="CHEBI:16526"/>
        <dbReference type="ChEBI" id="CHEBI:17640"/>
        <dbReference type="ChEBI" id="CHEBI:33737"/>
        <dbReference type="ChEBI" id="CHEBI:33738"/>
        <dbReference type="ChEBI" id="CHEBI:57271"/>
        <dbReference type="ChEBI" id="CHEBI:57287"/>
        <dbReference type="EC" id="1.2.7.8"/>
    </reaction>
</comment>
<keyword evidence="5 14" id="KW-0813">Transport</keyword>
<sequence>MLGNEAVARGVYEAGATVVASYPGTPSTEITEYAAKYKEIDAEWAPNEKVAMEVAMGASVGGARVMTAMKHVGMNVAADPLFTASYTGVNGGMLICVADDPGMHSSQNEQDSRHYAKGAKLPMVEPADSAECRDMAKAAFELSETYDVPVLLRLTTRIAHSQSLVEEAAREPYVLRPYEKNIGKYVMMPGMAKVRHVVVEERQQKLAEYAEKTALNRLEMNGTKIGVIASGAAYQYAKEALGDRASYLKLGLVYPLPERLIRDFAGSVETLYVIEELDPFIEEHVRALGIDCIGKAAGTLLGESSPGQIRKIVLGEETDTPYSADQSAPGRPPVLCPGCPHRGVYYMLDKLKLTVTGDIGCYTLGAMPPHGAIDTCLCMGGSIGMNFGLEKARGKEFARHTVSVIGDSTFLHSGMTGLLDMVYNGATSTVLILDNSITAMTGHQQNPATGKTLKGDPAPAADLEAICRAVGVKRVRHVSPFDIPALEHALREELAAEEVSVILVEAPCALLPGVDYGAPMTASADCRSCRLCMKAGCPALSMGEDGKVQIDPVLCNGCGFCAGLCPFGVLRKGEKK</sequence>
<keyword evidence="7 14" id="KW-0479">Metal-binding</keyword>
<dbReference type="CDD" id="cd07034">
    <property type="entry name" value="TPP_PYR_PFOR_IOR-alpha_like"/>
    <property type="match status" value="1"/>
</dbReference>
<comment type="caution">
    <text evidence="17">The sequence shown here is derived from an EMBL/GenBank/DDBJ whole genome shotgun (WGS) entry which is preliminary data.</text>
</comment>
<evidence type="ECO:0000256" key="8">
    <source>
        <dbReference type="ARBA" id="ARBA00022982"/>
    </source>
</evidence>
<dbReference type="InterPro" id="IPR011766">
    <property type="entry name" value="TPP_enzyme_TPP-bd"/>
</dbReference>
<feature type="binding site" evidence="15">
    <location>
        <position position="532"/>
    </location>
    <ligand>
        <name>[4Fe-4S] cluster</name>
        <dbReference type="ChEBI" id="CHEBI:49883"/>
        <label>1</label>
    </ligand>
</feature>
<feature type="binding site" evidence="15">
    <location>
        <position position="558"/>
    </location>
    <ligand>
        <name>[4Fe-4S] cluster</name>
        <dbReference type="ChEBI" id="CHEBI:49883"/>
        <label>2</label>
    </ligand>
</feature>
<dbReference type="InterPro" id="IPR017896">
    <property type="entry name" value="4Fe4S_Fe-S-bd"/>
</dbReference>
<dbReference type="Proteomes" id="UP000623172">
    <property type="component" value="Unassembled WGS sequence"/>
</dbReference>
<feature type="binding site" evidence="15">
    <location>
        <position position="526"/>
    </location>
    <ligand>
        <name>[4Fe-4S] cluster</name>
        <dbReference type="ChEBI" id="CHEBI:49883"/>
        <label>1</label>
    </ligand>
</feature>
<evidence type="ECO:0000256" key="5">
    <source>
        <dbReference type="ARBA" id="ARBA00022448"/>
    </source>
</evidence>
<evidence type="ECO:0000256" key="3">
    <source>
        <dbReference type="ARBA" id="ARBA00012812"/>
    </source>
</evidence>
<dbReference type="EC" id="1.2.7.8" evidence="3 14"/>
<evidence type="ECO:0000256" key="11">
    <source>
        <dbReference type="ARBA" id="ARBA00023014"/>
    </source>
</evidence>
<dbReference type="PANTHER" id="PTHR43710">
    <property type="entry name" value="2-HYDROXYACYL-COA LYASE"/>
    <property type="match status" value="1"/>
</dbReference>
<feature type="binding site" evidence="15">
    <location>
        <position position="529"/>
    </location>
    <ligand>
        <name>[4Fe-4S] cluster</name>
        <dbReference type="ChEBI" id="CHEBI:49883"/>
        <label>1</label>
    </ligand>
</feature>
<organism evidence="17 18">
    <name type="scientific">Gehongia tenuis</name>
    <dbReference type="NCBI Taxonomy" id="2763655"/>
    <lineage>
        <taxon>Bacteria</taxon>
        <taxon>Bacillati</taxon>
        <taxon>Bacillota</taxon>
        <taxon>Clostridia</taxon>
        <taxon>Christensenellales</taxon>
        <taxon>Christensenellaceae</taxon>
        <taxon>Gehongia</taxon>
    </lineage>
</organism>
<dbReference type="PROSITE" id="PS51379">
    <property type="entry name" value="4FE4S_FER_2"/>
    <property type="match status" value="2"/>
</dbReference>
<evidence type="ECO:0000256" key="4">
    <source>
        <dbReference type="ARBA" id="ARBA00017710"/>
    </source>
</evidence>
<dbReference type="Gene3D" id="3.30.70.20">
    <property type="match status" value="1"/>
</dbReference>
<evidence type="ECO:0000259" key="16">
    <source>
        <dbReference type="PROSITE" id="PS51379"/>
    </source>
</evidence>
<accession>A0A926D3J2</accession>
<evidence type="ECO:0000256" key="14">
    <source>
        <dbReference type="PIRNR" id="PIRNR006439"/>
    </source>
</evidence>
<keyword evidence="8 14" id="KW-0249">Electron transport</keyword>
<keyword evidence="10 14" id="KW-0408">Iron</keyword>
<dbReference type="PANTHER" id="PTHR43710:SF5">
    <property type="entry name" value="INDOLEPYRUVATE FERREDOXIN OXIDOREDUCTASE ALPHA SUBUNIT"/>
    <property type="match status" value="1"/>
</dbReference>
<name>A0A926D3J2_9FIRM</name>
<dbReference type="PROSITE" id="PS00198">
    <property type="entry name" value="4FE4S_FER_1"/>
    <property type="match status" value="1"/>
</dbReference>